<name>A0AA49GFD4_9BACT</name>
<dbReference type="InterPro" id="IPR026444">
    <property type="entry name" value="Secre_tail"/>
</dbReference>
<sequence length="166" mass="18702">MKQRIRYLSLLFFMTFLLSNLLLGQSLKRQSIGSLGSSNFSKGDLYIHLTVGQTYQSNSSDGAIRVGFEQKLEKEKELKKSSTEKVSISAYPNPAISELNIDLVNTINEGQLKIFDINGRLVYEKKISQVQYLRLNITSLNPGLYQANIIPIEGNTSYVTKFIVSK</sequence>
<accession>A0AA49GFD4</accession>
<gene>
    <name evidence="2" type="ORF">QYS49_13005</name>
</gene>
<dbReference type="NCBIfam" id="TIGR04183">
    <property type="entry name" value="Por_Secre_tail"/>
    <property type="match status" value="1"/>
</dbReference>
<dbReference type="Proteomes" id="UP001230496">
    <property type="component" value="Chromosome"/>
</dbReference>
<evidence type="ECO:0000259" key="1">
    <source>
        <dbReference type="Pfam" id="PF18962"/>
    </source>
</evidence>
<reference evidence="2 3" key="1">
    <citation type="submission" date="2023-08" db="EMBL/GenBank/DDBJ databases">
        <title>Comparative genomics and taxonomic characterization of three novel marine species of genus Marivirga.</title>
        <authorList>
            <person name="Muhammad N."/>
            <person name="Kim S.-G."/>
        </authorList>
    </citation>
    <scope>NUCLEOTIDE SEQUENCE [LARGE SCALE GENOMIC DNA]</scope>
    <source>
        <strain evidence="2 3">BDSF4-3</strain>
    </source>
</reference>
<organism evidence="2 3">
    <name type="scientific">Marivirga salinarum</name>
    <dbReference type="NCBI Taxonomy" id="3059078"/>
    <lineage>
        <taxon>Bacteria</taxon>
        <taxon>Pseudomonadati</taxon>
        <taxon>Bacteroidota</taxon>
        <taxon>Cytophagia</taxon>
        <taxon>Cytophagales</taxon>
        <taxon>Marivirgaceae</taxon>
        <taxon>Marivirga</taxon>
    </lineage>
</organism>
<dbReference type="EMBL" id="CP129971">
    <property type="protein sequence ID" value="WKK77907.1"/>
    <property type="molecule type" value="Genomic_DNA"/>
</dbReference>
<dbReference type="KEGG" id="msaa:QYS49_13005"/>
<dbReference type="Pfam" id="PF18962">
    <property type="entry name" value="Por_Secre_tail"/>
    <property type="match status" value="1"/>
</dbReference>
<evidence type="ECO:0000313" key="3">
    <source>
        <dbReference type="Proteomes" id="UP001230496"/>
    </source>
</evidence>
<feature type="domain" description="Secretion system C-terminal sorting" evidence="1">
    <location>
        <begin position="91"/>
        <end position="164"/>
    </location>
</feature>
<evidence type="ECO:0000313" key="2">
    <source>
        <dbReference type="EMBL" id="WKK77907.1"/>
    </source>
</evidence>
<keyword evidence="3" id="KW-1185">Reference proteome</keyword>
<protein>
    <submittedName>
        <fullName evidence="2">T9SS type A sorting domain-containing protein</fullName>
    </submittedName>
</protein>
<dbReference type="RefSeq" id="WP_308349173.1">
    <property type="nucleotide sequence ID" value="NZ_CP129971.1"/>
</dbReference>
<proteinExistence type="predicted"/>
<dbReference type="AlphaFoldDB" id="A0AA49GFD4"/>